<dbReference type="EMBL" id="JAYMYS010000005">
    <property type="protein sequence ID" value="KAK7391483.1"/>
    <property type="molecule type" value="Genomic_DNA"/>
</dbReference>
<evidence type="ECO:0000313" key="2">
    <source>
        <dbReference type="EMBL" id="KAK7391483.1"/>
    </source>
</evidence>
<comment type="caution">
    <text evidence="2">The sequence shown here is derived from an EMBL/GenBank/DDBJ whole genome shotgun (WGS) entry which is preliminary data.</text>
</comment>
<accession>A0AAN9S8G3</accession>
<keyword evidence="3" id="KW-1185">Reference proteome</keyword>
<gene>
    <name evidence="2" type="ORF">VNO78_19899</name>
</gene>
<evidence type="ECO:0000256" key="1">
    <source>
        <dbReference type="SAM" id="SignalP"/>
    </source>
</evidence>
<dbReference type="Proteomes" id="UP001386955">
    <property type="component" value="Unassembled WGS sequence"/>
</dbReference>
<protein>
    <submittedName>
        <fullName evidence="2">Uncharacterized protein</fullName>
    </submittedName>
</protein>
<keyword evidence="1" id="KW-0732">Signal</keyword>
<name>A0AAN9S8G3_PSOTE</name>
<evidence type="ECO:0000313" key="3">
    <source>
        <dbReference type="Proteomes" id="UP001386955"/>
    </source>
</evidence>
<dbReference type="AlphaFoldDB" id="A0AAN9S8G3"/>
<feature type="chain" id="PRO_5042871097" evidence="1">
    <location>
        <begin position="19"/>
        <end position="153"/>
    </location>
</feature>
<proteinExistence type="predicted"/>
<reference evidence="2 3" key="1">
    <citation type="submission" date="2024-01" db="EMBL/GenBank/DDBJ databases">
        <title>The genomes of 5 underutilized Papilionoideae crops provide insights into root nodulation and disease resistanc.</title>
        <authorList>
            <person name="Jiang F."/>
        </authorList>
    </citation>
    <scope>NUCLEOTIDE SEQUENCE [LARGE SCALE GENOMIC DNA]</scope>
    <source>
        <strain evidence="2">DUOXIRENSHENG_FW03</strain>
        <tissue evidence="2">Leaves</tissue>
    </source>
</reference>
<organism evidence="2 3">
    <name type="scientific">Psophocarpus tetragonolobus</name>
    <name type="common">Winged bean</name>
    <name type="synonym">Dolichos tetragonolobus</name>
    <dbReference type="NCBI Taxonomy" id="3891"/>
    <lineage>
        <taxon>Eukaryota</taxon>
        <taxon>Viridiplantae</taxon>
        <taxon>Streptophyta</taxon>
        <taxon>Embryophyta</taxon>
        <taxon>Tracheophyta</taxon>
        <taxon>Spermatophyta</taxon>
        <taxon>Magnoliopsida</taxon>
        <taxon>eudicotyledons</taxon>
        <taxon>Gunneridae</taxon>
        <taxon>Pentapetalae</taxon>
        <taxon>rosids</taxon>
        <taxon>fabids</taxon>
        <taxon>Fabales</taxon>
        <taxon>Fabaceae</taxon>
        <taxon>Papilionoideae</taxon>
        <taxon>50 kb inversion clade</taxon>
        <taxon>NPAAA clade</taxon>
        <taxon>indigoferoid/millettioid clade</taxon>
        <taxon>Phaseoleae</taxon>
        <taxon>Psophocarpus</taxon>
    </lineage>
</organism>
<sequence>MTVCCLSLMEFLVHTLLCDIASKKRYTFNDIRNEVLKITNKLLQEDNFDIKDNGGFDNTFDPMMGINDSVDLMADDGTKSLDRNEEHISLHEKCDEDKKLGKTIAGLSKVTHKKKTSSKLNVNFEGRTNGLVCFIKSSKGNVVDVPVRLVMMF</sequence>
<feature type="signal peptide" evidence="1">
    <location>
        <begin position="1"/>
        <end position="18"/>
    </location>
</feature>